<dbReference type="Proteomes" id="UP000663860">
    <property type="component" value="Unassembled WGS sequence"/>
</dbReference>
<dbReference type="AlphaFoldDB" id="A0A814CLD8"/>
<feature type="region of interest" description="Disordered" evidence="1">
    <location>
        <begin position="37"/>
        <end position="80"/>
    </location>
</feature>
<evidence type="ECO:0000313" key="3">
    <source>
        <dbReference type="Proteomes" id="UP000663860"/>
    </source>
</evidence>
<proteinExistence type="predicted"/>
<dbReference type="EMBL" id="CAJNOE010000120">
    <property type="protein sequence ID" value="CAF0941607.1"/>
    <property type="molecule type" value="Genomic_DNA"/>
</dbReference>
<sequence length="99" mass="11427">MIKKTFCTVTNSCTRVAKVLKELTILSYGHNHAKETLVSNRGGGGNHRFGNNRGYNNNNGNGYQNSAQYQHNNNNQQQQQQTRWLQAFYLPMRDETHIR</sequence>
<reference evidence="2" key="1">
    <citation type="submission" date="2021-02" db="EMBL/GenBank/DDBJ databases">
        <authorList>
            <person name="Nowell W R."/>
        </authorList>
    </citation>
    <scope>NUCLEOTIDE SEQUENCE</scope>
</reference>
<name>A0A814CLD8_9BILA</name>
<comment type="caution">
    <text evidence="2">The sequence shown here is derived from an EMBL/GenBank/DDBJ whole genome shotgun (WGS) entry which is preliminary data.</text>
</comment>
<evidence type="ECO:0000256" key="1">
    <source>
        <dbReference type="SAM" id="MobiDB-lite"/>
    </source>
</evidence>
<evidence type="ECO:0000313" key="2">
    <source>
        <dbReference type="EMBL" id="CAF0941607.1"/>
    </source>
</evidence>
<organism evidence="2 3">
    <name type="scientific">Adineta steineri</name>
    <dbReference type="NCBI Taxonomy" id="433720"/>
    <lineage>
        <taxon>Eukaryota</taxon>
        <taxon>Metazoa</taxon>
        <taxon>Spiralia</taxon>
        <taxon>Gnathifera</taxon>
        <taxon>Rotifera</taxon>
        <taxon>Eurotatoria</taxon>
        <taxon>Bdelloidea</taxon>
        <taxon>Adinetida</taxon>
        <taxon>Adinetidae</taxon>
        <taxon>Adineta</taxon>
    </lineage>
</organism>
<accession>A0A814CLD8</accession>
<gene>
    <name evidence="2" type="ORF">IZO911_LOCUS14470</name>
</gene>
<feature type="compositionally biased region" description="Low complexity" evidence="1">
    <location>
        <begin position="48"/>
        <end position="80"/>
    </location>
</feature>
<protein>
    <submittedName>
        <fullName evidence="2">Uncharacterized protein</fullName>
    </submittedName>
</protein>